<dbReference type="EMBL" id="CAUOFW020003613">
    <property type="protein sequence ID" value="CAK9160944.1"/>
    <property type="molecule type" value="Genomic_DNA"/>
</dbReference>
<feature type="transmembrane region" description="Helical" evidence="7">
    <location>
        <begin position="76"/>
        <end position="99"/>
    </location>
</feature>
<dbReference type="Proteomes" id="UP001642360">
    <property type="component" value="Unassembled WGS sequence"/>
</dbReference>
<keyword evidence="2 7" id="KW-0812">Transmembrane</keyword>
<proteinExistence type="predicted"/>
<dbReference type="GO" id="GO:0016020">
    <property type="term" value="C:membrane"/>
    <property type="evidence" value="ECO:0007669"/>
    <property type="project" value="UniProtKB-SubCell"/>
</dbReference>
<dbReference type="AlphaFoldDB" id="A0ABC8T0J4"/>
<keyword evidence="5 7" id="KW-0472">Membrane</keyword>
<dbReference type="PANTHER" id="PTHR48063">
    <property type="entry name" value="LRR RECEPTOR-LIKE KINASE"/>
    <property type="match status" value="1"/>
</dbReference>
<dbReference type="InterPro" id="IPR046956">
    <property type="entry name" value="RLP23-like"/>
</dbReference>
<evidence type="ECO:0000256" key="5">
    <source>
        <dbReference type="ARBA" id="ARBA00023136"/>
    </source>
</evidence>
<keyword evidence="3" id="KW-0732">Signal</keyword>
<evidence type="ECO:0000256" key="2">
    <source>
        <dbReference type="ARBA" id="ARBA00022692"/>
    </source>
</evidence>
<gene>
    <name evidence="8" type="ORF">ILEXP_LOCUS29736</name>
</gene>
<evidence type="ECO:0000256" key="7">
    <source>
        <dbReference type="SAM" id="Phobius"/>
    </source>
</evidence>
<protein>
    <submittedName>
        <fullName evidence="8">Uncharacterized protein</fullName>
    </submittedName>
</protein>
<evidence type="ECO:0000313" key="8">
    <source>
        <dbReference type="EMBL" id="CAK9160944.1"/>
    </source>
</evidence>
<dbReference type="PANTHER" id="PTHR48063:SF98">
    <property type="entry name" value="LRR RECEPTOR-LIKE SERINE_THREONINE-PROTEIN KINASE FLS2"/>
    <property type="match status" value="1"/>
</dbReference>
<evidence type="ECO:0000256" key="3">
    <source>
        <dbReference type="ARBA" id="ARBA00022729"/>
    </source>
</evidence>
<keyword evidence="4 7" id="KW-1133">Transmembrane helix</keyword>
<reference evidence="8 9" key="1">
    <citation type="submission" date="2024-02" db="EMBL/GenBank/DDBJ databases">
        <authorList>
            <person name="Vignale AGUSTIN F."/>
            <person name="Sosa J E."/>
            <person name="Modenutti C."/>
        </authorList>
    </citation>
    <scope>NUCLEOTIDE SEQUENCE [LARGE SCALE GENOMIC DNA]</scope>
</reference>
<name>A0ABC8T0J4_9AQUA</name>
<evidence type="ECO:0000256" key="4">
    <source>
        <dbReference type="ARBA" id="ARBA00022989"/>
    </source>
</evidence>
<organism evidence="8 9">
    <name type="scientific">Ilex paraguariensis</name>
    <name type="common">yerba mate</name>
    <dbReference type="NCBI Taxonomy" id="185542"/>
    <lineage>
        <taxon>Eukaryota</taxon>
        <taxon>Viridiplantae</taxon>
        <taxon>Streptophyta</taxon>
        <taxon>Embryophyta</taxon>
        <taxon>Tracheophyta</taxon>
        <taxon>Spermatophyta</taxon>
        <taxon>Magnoliopsida</taxon>
        <taxon>eudicotyledons</taxon>
        <taxon>Gunneridae</taxon>
        <taxon>Pentapetalae</taxon>
        <taxon>asterids</taxon>
        <taxon>campanulids</taxon>
        <taxon>Aquifoliales</taxon>
        <taxon>Aquifoliaceae</taxon>
        <taxon>Ilex</taxon>
    </lineage>
</organism>
<accession>A0ABC8T0J4</accession>
<evidence type="ECO:0000313" key="9">
    <source>
        <dbReference type="Proteomes" id="UP001642360"/>
    </source>
</evidence>
<sequence length="135" mass="15200">MTSLIHMAMSHLGRRHKKIVANGHWIGVSCNVTGRELSFIGNVGLCGVDLPINCTKKEACQGSTHVGEDGDESEVFWFYNGMGIGFALSFWDVCCVLFFKNTWTHAAYYTLLDEVKDQIYAGAMLKVNWFRKKVE</sequence>
<evidence type="ECO:0000256" key="6">
    <source>
        <dbReference type="ARBA" id="ARBA00023180"/>
    </source>
</evidence>
<evidence type="ECO:0000256" key="1">
    <source>
        <dbReference type="ARBA" id="ARBA00004479"/>
    </source>
</evidence>
<keyword evidence="9" id="KW-1185">Reference proteome</keyword>
<keyword evidence="6" id="KW-0325">Glycoprotein</keyword>
<comment type="caution">
    <text evidence="8">The sequence shown here is derived from an EMBL/GenBank/DDBJ whole genome shotgun (WGS) entry which is preliminary data.</text>
</comment>
<comment type="subcellular location">
    <subcellularLocation>
        <location evidence="1">Membrane</location>
        <topology evidence="1">Single-pass type I membrane protein</topology>
    </subcellularLocation>
</comment>